<comment type="caution">
    <text evidence="3">The sequence shown here is derived from an EMBL/GenBank/DDBJ whole genome shotgun (WGS) entry which is preliminary data.</text>
</comment>
<evidence type="ECO:0000256" key="1">
    <source>
        <dbReference type="SAM" id="MobiDB-lite"/>
    </source>
</evidence>
<protein>
    <submittedName>
        <fullName evidence="3">Uncharacterized protein</fullName>
    </submittedName>
</protein>
<keyword evidence="4" id="KW-1185">Reference proteome</keyword>
<proteinExistence type="predicted"/>
<gene>
    <name evidence="3" type="ORF">BJ878DRAFT_524976</name>
</gene>
<dbReference type="AlphaFoldDB" id="A0A9P7YWS2"/>
<reference evidence="3" key="1">
    <citation type="journal article" date="2021" name="IMA Fungus">
        <title>Genomic characterization of three marine fungi, including Emericellopsis atlantica sp. nov. with signatures of a generalist lifestyle and marine biomass degradation.</title>
        <authorList>
            <person name="Hagestad O.C."/>
            <person name="Hou L."/>
            <person name="Andersen J.H."/>
            <person name="Hansen E.H."/>
            <person name="Altermark B."/>
            <person name="Li C."/>
            <person name="Kuhnert E."/>
            <person name="Cox R.J."/>
            <person name="Crous P.W."/>
            <person name="Spatafora J.W."/>
            <person name="Lail K."/>
            <person name="Amirebrahimi M."/>
            <person name="Lipzen A."/>
            <person name="Pangilinan J."/>
            <person name="Andreopoulos W."/>
            <person name="Hayes R.D."/>
            <person name="Ng V."/>
            <person name="Grigoriev I.V."/>
            <person name="Jackson S.A."/>
            <person name="Sutton T.D.S."/>
            <person name="Dobson A.D.W."/>
            <person name="Rama T."/>
        </authorList>
    </citation>
    <scope>NUCLEOTIDE SEQUENCE</scope>
    <source>
        <strain evidence="3">TRa3180A</strain>
    </source>
</reference>
<sequence>MKSTFAIALAVISVVGAQYSYNSPSSGSNLTTTIHLTSTVLETKTASPTDAPVCCFVFQDTATELWAQIFTTSTYVATVNITSYTVRVTPGPSTTETNIETNIYTTVANFTTPISVGENPISLFSNIAPGPAQSTSLYNASKLVTHGVTVASPQAVYIYSSVTIVTVPPVTDAEGNFVCGTTYIKTDDVDIGPSTTRTVPYTDTPDAGYTPLIVNSNAQAYYYGVTNLLTETTMYGAAVIRTSVIKNTVASTTFTRVETSTPASVFLINSQLESVSVPTTRPSGVVVTLPTPFVYQPTSGAYGHTREGVSNCYYGDGTEGYGYPPQTLLDFMAKEPVITAQYAGFASCLAGGPSMVSSKMCTAVAPAYELAGGDLTESTILTVTPSQPAPTAVAEITPHDPALTVAPLPPSASSTSPSSQPAPTTLPAQSASPSPAPHPQSPSPNPPAQSPNQNPAPASSSPQSPAAPAPPQSSSSVSPSAANATPPKSPPPELPSSQSADAENINPQVPENPSPAQPGGASASFAAEIASAIANAVGATQFLPVEVVSGTTDVVLIGQATMTVNPAAPIAGMTTIISGVTNVIVSSAATLPLSQVVQALSGHTTLVDETLEVVIQPTTIPFDSQLPGLTGTSITISGASLMVVSQETTASVVVGMSTSSSTPSSSSASEAPEQFISLASTDRDVTPWLILLGTFALAIVHI</sequence>
<keyword evidence="2" id="KW-0732">Signal</keyword>
<feature type="compositionally biased region" description="Low complexity" evidence="1">
    <location>
        <begin position="472"/>
        <end position="486"/>
    </location>
</feature>
<dbReference type="OrthoDB" id="5327321at2759"/>
<feature type="region of interest" description="Disordered" evidence="1">
    <location>
        <begin position="401"/>
        <end position="522"/>
    </location>
</feature>
<name>A0A9P7YWS2_9HELO</name>
<feature type="compositionally biased region" description="Low complexity" evidence="1">
    <location>
        <begin position="401"/>
        <end position="433"/>
    </location>
</feature>
<organism evidence="3 4">
    <name type="scientific">Calycina marina</name>
    <dbReference type="NCBI Taxonomy" id="1763456"/>
    <lineage>
        <taxon>Eukaryota</taxon>
        <taxon>Fungi</taxon>
        <taxon>Dikarya</taxon>
        <taxon>Ascomycota</taxon>
        <taxon>Pezizomycotina</taxon>
        <taxon>Leotiomycetes</taxon>
        <taxon>Helotiales</taxon>
        <taxon>Pezizellaceae</taxon>
        <taxon>Calycina</taxon>
    </lineage>
</organism>
<dbReference type="Proteomes" id="UP000887226">
    <property type="component" value="Unassembled WGS sequence"/>
</dbReference>
<evidence type="ECO:0000313" key="3">
    <source>
        <dbReference type="EMBL" id="KAG9240665.1"/>
    </source>
</evidence>
<feature type="compositionally biased region" description="Low complexity" evidence="1">
    <location>
        <begin position="450"/>
        <end position="464"/>
    </location>
</feature>
<dbReference type="EMBL" id="MU254377">
    <property type="protein sequence ID" value="KAG9240665.1"/>
    <property type="molecule type" value="Genomic_DNA"/>
</dbReference>
<evidence type="ECO:0000313" key="4">
    <source>
        <dbReference type="Proteomes" id="UP000887226"/>
    </source>
</evidence>
<feature type="signal peptide" evidence="2">
    <location>
        <begin position="1"/>
        <end position="17"/>
    </location>
</feature>
<feature type="chain" id="PRO_5040232901" evidence="2">
    <location>
        <begin position="18"/>
        <end position="702"/>
    </location>
</feature>
<feature type="compositionally biased region" description="Pro residues" evidence="1">
    <location>
        <begin position="434"/>
        <end position="449"/>
    </location>
</feature>
<accession>A0A9P7YWS2</accession>
<evidence type="ECO:0000256" key="2">
    <source>
        <dbReference type="SAM" id="SignalP"/>
    </source>
</evidence>